<dbReference type="PROSITE" id="PS51257">
    <property type="entry name" value="PROKAR_LIPOPROTEIN"/>
    <property type="match status" value="1"/>
</dbReference>
<reference evidence="3" key="1">
    <citation type="submission" date="2016-10" db="EMBL/GenBank/DDBJ databases">
        <authorList>
            <person name="Varghese N."/>
            <person name="Submissions S."/>
        </authorList>
    </citation>
    <scope>NUCLEOTIDE SEQUENCE [LARGE SCALE GENOMIC DNA]</scope>
    <source>
        <strain evidence="3">DSM 24450</strain>
    </source>
</reference>
<organism evidence="2 3">
    <name type="scientific">Lutibacter maritimus</name>
    <dbReference type="NCBI Taxonomy" id="593133"/>
    <lineage>
        <taxon>Bacteria</taxon>
        <taxon>Pseudomonadati</taxon>
        <taxon>Bacteroidota</taxon>
        <taxon>Flavobacteriia</taxon>
        <taxon>Flavobacteriales</taxon>
        <taxon>Flavobacteriaceae</taxon>
        <taxon>Lutibacter</taxon>
    </lineage>
</organism>
<protein>
    <submittedName>
        <fullName evidence="2">Uncharacterized protein</fullName>
    </submittedName>
</protein>
<sequence>MKYLTKLTFLLLAIFLISCEKETAITPESNEIQDLQIQSNIPITTLIAEGIDLKTYFKQQSTIKTFESRATIQQPDDMAVIYFYYDADDFDCNLIKEDFEEFKFINDGMPSFLDEFTDSRIFSPGDILPGITFEAIDHLGYEENHDTSNGLFICNWNSMPNVLMSNYWNTDLVIRFKNDNVTEVSMSLYNLLSTDVNISVFGIDDTYLGMTTVYNQQYFARYLAMSALQPIKKVVISSDYYGGYEGVDFIGFGSCSDADNDGCPNAEDPYPNSIMTEKIVIDGIDTGVENTYENCGTMADEIQTILNQINSEFTGDNYYTLHKKFAREVSKLTYYWFKDRKITSKERTSIGNAIWNANIPYYTITE</sequence>
<keyword evidence="1" id="KW-0732">Signal</keyword>
<dbReference type="OrthoDB" id="1438316at2"/>
<evidence type="ECO:0000256" key="1">
    <source>
        <dbReference type="SAM" id="SignalP"/>
    </source>
</evidence>
<dbReference type="RefSeq" id="WP_090225391.1">
    <property type="nucleotide sequence ID" value="NZ_FOZP01000004.1"/>
</dbReference>
<dbReference type="AlphaFoldDB" id="A0A1I6QN42"/>
<evidence type="ECO:0000313" key="3">
    <source>
        <dbReference type="Proteomes" id="UP000199312"/>
    </source>
</evidence>
<feature type="signal peptide" evidence="1">
    <location>
        <begin position="1"/>
        <end position="20"/>
    </location>
</feature>
<dbReference type="STRING" id="593133.SAMN04488006_1941"/>
<proteinExistence type="predicted"/>
<keyword evidence="3" id="KW-1185">Reference proteome</keyword>
<feature type="chain" id="PRO_5011470875" evidence="1">
    <location>
        <begin position="21"/>
        <end position="366"/>
    </location>
</feature>
<evidence type="ECO:0000313" key="2">
    <source>
        <dbReference type="EMBL" id="SFS53887.1"/>
    </source>
</evidence>
<dbReference type="EMBL" id="FOZP01000004">
    <property type="protein sequence ID" value="SFS53887.1"/>
    <property type="molecule type" value="Genomic_DNA"/>
</dbReference>
<gene>
    <name evidence="2" type="ORF">SAMN04488006_1941</name>
</gene>
<name>A0A1I6QN42_9FLAO</name>
<dbReference type="Proteomes" id="UP000199312">
    <property type="component" value="Unassembled WGS sequence"/>
</dbReference>
<accession>A0A1I6QN42</accession>